<dbReference type="Proteomes" id="UP000239366">
    <property type="component" value="Unassembled WGS sequence"/>
</dbReference>
<feature type="compositionally biased region" description="Basic and acidic residues" evidence="1">
    <location>
        <begin position="186"/>
        <end position="202"/>
    </location>
</feature>
<dbReference type="RefSeq" id="WP_105001393.1">
    <property type="nucleotide sequence ID" value="NZ_MQVX01000001.1"/>
</dbReference>
<feature type="region of interest" description="Disordered" evidence="1">
    <location>
        <begin position="177"/>
        <end position="211"/>
    </location>
</feature>
<keyword evidence="3" id="KW-1185">Reference proteome</keyword>
<reference evidence="3" key="1">
    <citation type="submission" date="2016-11" db="EMBL/GenBank/DDBJ databases">
        <title>Trade-off between light-utilization and light-protection in marine flavobacteria.</title>
        <authorList>
            <person name="Kumagai Y."/>
            <person name="Yoshizawa S."/>
            <person name="Kogure K."/>
        </authorList>
    </citation>
    <scope>NUCLEOTIDE SEQUENCE [LARGE SCALE GENOMIC DNA]</scope>
    <source>
        <strain evidence="3">SG-18</strain>
    </source>
</reference>
<organism evidence="2 3">
    <name type="scientific">Aureicoccus marinus</name>
    <dbReference type="NCBI Taxonomy" id="754435"/>
    <lineage>
        <taxon>Bacteria</taxon>
        <taxon>Pseudomonadati</taxon>
        <taxon>Bacteroidota</taxon>
        <taxon>Flavobacteriia</taxon>
        <taxon>Flavobacteriales</taxon>
        <taxon>Flavobacteriaceae</taxon>
        <taxon>Aureicoccus</taxon>
    </lineage>
</organism>
<protein>
    <recommendedName>
        <fullName evidence="4">GLPGLI family protein</fullName>
    </recommendedName>
</protein>
<name>A0A2S7T842_9FLAO</name>
<dbReference type="NCBIfam" id="TIGR01200">
    <property type="entry name" value="GLPGLI"/>
    <property type="match status" value="1"/>
</dbReference>
<evidence type="ECO:0000313" key="2">
    <source>
        <dbReference type="EMBL" id="PQJ15738.1"/>
    </source>
</evidence>
<evidence type="ECO:0000256" key="1">
    <source>
        <dbReference type="SAM" id="MobiDB-lite"/>
    </source>
</evidence>
<dbReference type="AlphaFoldDB" id="A0A2S7T842"/>
<proteinExistence type="predicted"/>
<comment type="caution">
    <text evidence="2">The sequence shown here is derived from an EMBL/GenBank/DDBJ whole genome shotgun (WGS) entry which is preliminary data.</text>
</comment>
<evidence type="ECO:0000313" key="3">
    <source>
        <dbReference type="Proteomes" id="UP000239366"/>
    </source>
</evidence>
<evidence type="ECO:0008006" key="4">
    <source>
        <dbReference type="Google" id="ProtNLM"/>
    </source>
</evidence>
<dbReference type="EMBL" id="MQVX01000001">
    <property type="protein sequence ID" value="PQJ15738.1"/>
    <property type="molecule type" value="Genomic_DNA"/>
</dbReference>
<dbReference type="Pfam" id="PF09697">
    <property type="entry name" value="Porph_ging"/>
    <property type="match status" value="1"/>
</dbReference>
<gene>
    <name evidence="2" type="ORF">BST99_08360</name>
</gene>
<dbReference type="InterPro" id="IPR005901">
    <property type="entry name" value="GLPGLI"/>
</dbReference>
<dbReference type="OrthoDB" id="1068986at2"/>
<accession>A0A2S7T842</accession>
<sequence>MTSILHLFRAKGLVTVFTLVFLTYFSVNAQDFQGKAVYMSKTKIEMDLDGRNIPAAQKEMIMKRMKEFSEKTFDLDFDRTGSVYQEQAKLETPGAAAGGGFRMAFAGSYGIYYKNVQEKAFKNQTELFGKIFLVSDSLNQWEWKMGTETKKIGNYTCYKATAIRKRDTTMMQRFRRMARRGQRGRRGQEGETAKDSIQKDSTENNSLLSRIEKEPTEDVITAWFTPEIPVSQGPGPYWGLPGLILEVSDGRTALLCTKITLNPEEKKPIAAPKKGKVVSQEEYNKIMADKMEEMSERFRGGNRRGGGNTIRIRG</sequence>